<keyword evidence="2" id="KW-0614">Plasmid</keyword>
<organism evidence="1 3">
    <name type="scientific">Rhizobium grahamii</name>
    <dbReference type="NCBI Taxonomy" id="1120045"/>
    <lineage>
        <taxon>Bacteria</taxon>
        <taxon>Pseudomonadati</taxon>
        <taxon>Pseudomonadota</taxon>
        <taxon>Alphaproteobacteria</taxon>
        <taxon>Hyphomicrobiales</taxon>
        <taxon>Rhizobiaceae</taxon>
        <taxon>Rhizobium/Agrobacterium group</taxon>
        <taxon>Rhizobium</taxon>
    </lineage>
</organism>
<evidence type="ECO:0000313" key="1">
    <source>
        <dbReference type="EMBL" id="QFY62451.1"/>
    </source>
</evidence>
<evidence type="ECO:0000313" key="3">
    <source>
        <dbReference type="Proteomes" id="UP000326881"/>
    </source>
</evidence>
<proteinExistence type="predicted"/>
<dbReference type="Proteomes" id="UP000326881">
    <property type="component" value="Plasmid unnamed"/>
</dbReference>
<gene>
    <name evidence="1" type="ORF">FZ934_12545</name>
    <name evidence="2" type="ORF">FZ934_24500</name>
</gene>
<dbReference type="EMBL" id="CP043499">
    <property type="protein sequence ID" value="QFY64104.1"/>
    <property type="molecule type" value="Genomic_DNA"/>
</dbReference>
<accession>A0A5Q0CES1</accession>
<geneLocation type="plasmid" evidence="2 3">
    <name>unnamed</name>
</geneLocation>
<dbReference type="KEGG" id="rgr:FZ934_24500"/>
<keyword evidence="3" id="KW-1185">Reference proteome</keyword>
<reference evidence="1 3" key="1">
    <citation type="submission" date="2019-08" db="EMBL/GenBank/DDBJ databases">
        <title>Prosopis cineraria nodule microbiome.</title>
        <authorList>
            <person name="Ali R."/>
            <person name="Chaluvadi S.R."/>
            <person name="Wang X."/>
        </authorList>
    </citation>
    <scope>NUCLEOTIDE SEQUENCE [LARGE SCALE GENOMIC DNA]</scope>
    <source>
        <strain evidence="1 3">BG7</strain>
        <plasmid evidence="2 3">unnamed</plasmid>
    </source>
</reference>
<dbReference type="Proteomes" id="UP000326881">
    <property type="component" value="Chromosome"/>
</dbReference>
<evidence type="ECO:0000313" key="2">
    <source>
        <dbReference type="EMBL" id="QFY64104.1"/>
    </source>
</evidence>
<dbReference type="KEGG" id="rgr:FZ934_12545"/>
<dbReference type="AlphaFoldDB" id="A0A5Q0CES1"/>
<protein>
    <submittedName>
        <fullName evidence="1">Uncharacterized protein</fullName>
    </submittedName>
</protein>
<name>A0A5Q0CES1_9HYPH</name>
<dbReference type="EMBL" id="CP043498">
    <property type="protein sequence ID" value="QFY62451.1"/>
    <property type="molecule type" value="Genomic_DNA"/>
</dbReference>
<sequence>MANAHHLCWVWNSYPFRLRSRGSKPVIRTNLSLPYQLFSGYLLQPPFSNDAIDVFDRITLLELRRAALLCPILRPASRD</sequence>